<evidence type="ECO:0000313" key="2">
    <source>
        <dbReference type="EMBL" id="GGI50953.1"/>
    </source>
</evidence>
<evidence type="ECO:0000256" key="1">
    <source>
        <dbReference type="SAM" id="Phobius"/>
    </source>
</evidence>
<dbReference type="AlphaFoldDB" id="A0A917J8Y0"/>
<accession>A0A917J8Y0</accession>
<feature type="transmembrane region" description="Helical" evidence="1">
    <location>
        <begin position="36"/>
        <end position="57"/>
    </location>
</feature>
<name>A0A917J8Y0_9SPHI</name>
<reference evidence="2" key="2">
    <citation type="submission" date="2020-09" db="EMBL/GenBank/DDBJ databases">
        <authorList>
            <person name="Sun Q."/>
            <person name="Sedlacek I."/>
        </authorList>
    </citation>
    <scope>NUCLEOTIDE SEQUENCE</scope>
    <source>
        <strain evidence="2">CCM 8711</strain>
    </source>
</reference>
<feature type="transmembrane region" description="Helical" evidence="1">
    <location>
        <begin position="12"/>
        <end position="30"/>
    </location>
</feature>
<dbReference type="Proteomes" id="UP000662074">
    <property type="component" value="Unassembled WGS sequence"/>
</dbReference>
<dbReference type="RefSeq" id="WP_188416569.1">
    <property type="nucleotide sequence ID" value="NZ_BMDO01000005.1"/>
</dbReference>
<proteinExistence type="predicted"/>
<keyword evidence="3" id="KW-1185">Reference proteome</keyword>
<protein>
    <submittedName>
        <fullName evidence="2">Uncharacterized protein</fullName>
    </submittedName>
</protein>
<keyword evidence="1" id="KW-1133">Transmembrane helix</keyword>
<keyword evidence="1" id="KW-0472">Membrane</keyword>
<reference evidence="2" key="1">
    <citation type="journal article" date="2014" name="Int. J. Syst. Evol. Microbiol.">
        <title>Complete genome sequence of Corynebacterium casei LMG S-19264T (=DSM 44701T), isolated from a smear-ripened cheese.</title>
        <authorList>
            <consortium name="US DOE Joint Genome Institute (JGI-PGF)"/>
            <person name="Walter F."/>
            <person name="Albersmeier A."/>
            <person name="Kalinowski J."/>
            <person name="Ruckert C."/>
        </authorList>
    </citation>
    <scope>NUCLEOTIDE SEQUENCE</scope>
    <source>
        <strain evidence="2">CCM 8711</strain>
    </source>
</reference>
<gene>
    <name evidence="2" type="ORF">GCM10011425_21650</name>
</gene>
<comment type="caution">
    <text evidence="2">The sequence shown here is derived from an EMBL/GenBank/DDBJ whole genome shotgun (WGS) entry which is preliminary data.</text>
</comment>
<keyword evidence="1" id="KW-0812">Transmembrane</keyword>
<evidence type="ECO:0000313" key="3">
    <source>
        <dbReference type="Proteomes" id="UP000662074"/>
    </source>
</evidence>
<organism evidence="2 3">
    <name type="scientific">Mucilaginibacter galii</name>
    <dbReference type="NCBI Taxonomy" id="2005073"/>
    <lineage>
        <taxon>Bacteria</taxon>
        <taxon>Pseudomonadati</taxon>
        <taxon>Bacteroidota</taxon>
        <taxon>Sphingobacteriia</taxon>
        <taxon>Sphingobacteriales</taxon>
        <taxon>Sphingobacteriaceae</taxon>
        <taxon>Mucilaginibacter</taxon>
    </lineage>
</organism>
<dbReference type="EMBL" id="BMDO01000005">
    <property type="protein sequence ID" value="GGI50953.1"/>
    <property type="molecule type" value="Genomic_DNA"/>
</dbReference>
<sequence length="63" mass="7078">MAHHHHEEKENLDSYFYIIALLTGLFVGFVVNRGLIYIPIGGVLGLLTAALFLKFLVRGRHDA</sequence>